<accession>A0AAV0BL23</accession>
<evidence type="ECO:0000313" key="3">
    <source>
        <dbReference type="Proteomes" id="UP001153365"/>
    </source>
</evidence>
<comment type="caution">
    <text evidence="2">The sequence shown here is derived from an EMBL/GenBank/DDBJ whole genome shotgun (WGS) entry which is preliminary data.</text>
</comment>
<gene>
    <name evidence="2" type="ORF">PPACK8108_LOCUS21554</name>
</gene>
<evidence type="ECO:0000313" key="2">
    <source>
        <dbReference type="EMBL" id="CAH7686849.1"/>
    </source>
</evidence>
<keyword evidence="3" id="KW-1185">Reference proteome</keyword>
<keyword evidence="1" id="KW-0812">Transmembrane</keyword>
<name>A0AAV0BL23_PHAPC</name>
<reference evidence="2" key="1">
    <citation type="submission" date="2022-06" db="EMBL/GenBank/DDBJ databases">
        <authorList>
            <consortium name="SYNGENTA / RWTH Aachen University"/>
        </authorList>
    </citation>
    <scope>NUCLEOTIDE SEQUENCE</scope>
</reference>
<keyword evidence="1" id="KW-0472">Membrane</keyword>
<dbReference type="EMBL" id="CALTRL010005820">
    <property type="protein sequence ID" value="CAH7686849.1"/>
    <property type="molecule type" value="Genomic_DNA"/>
</dbReference>
<organism evidence="2 3">
    <name type="scientific">Phakopsora pachyrhizi</name>
    <name type="common">Asian soybean rust disease fungus</name>
    <dbReference type="NCBI Taxonomy" id="170000"/>
    <lineage>
        <taxon>Eukaryota</taxon>
        <taxon>Fungi</taxon>
        <taxon>Dikarya</taxon>
        <taxon>Basidiomycota</taxon>
        <taxon>Pucciniomycotina</taxon>
        <taxon>Pucciniomycetes</taxon>
        <taxon>Pucciniales</taxon>
        <taxon>Phakopsoraceae</taxon>
        <taxon>Phakopsora</taxon>
    </lineage>
</organism>
<dbReference type="Proteomes" id="UP001153365">
    <property type="component" value="Unassembled WGS sequence"/>
</dbReference>
<keyword evidence="1" id="KW-1133">Transmembrane helix</keyword>
<feature type="transmembrane region" description="Helical" evidence="1">
    <location>
        <begin position="12"/>
        <end position="28"/>
    </location>
</feature>
<evidence type="ECO:0000256" key="1">
    <source>
        <dbReference type="SAM" id="Phobius"/>
    </source>
</evidence>
<protein>
    <submittedName>
        <fullName evidence="2">Expressed protein</fullName>
    </submittedName>
</protein>
<sequence>MKKTVAQFLRRLYRFLVIQIMIGILIAVENELIGVVEDSKVSGPPKSPTLGNLNRAHLDDGLRDLVLENDILKKNPRDIDVTEALKLTKESREKLGDRYQKVRENFELLMNDHRNLISRDYLKKFKETMDYFSILNLVALQRIVADKMKYKTVQLESNAKLRKIQESEILIRIVKTIVYDNLKDLIINENSGAGDFSSVTNFYLGMTEYLLDQKYITMHESSKIFQHEKAFNLLAGNLNKMSDKLTENQNIFFSPDLLDDLINHHQMSDITHILQSVDENFDIGEWLIRYKNFSFISSIEETNSLYYILPLYHVLKAHLKFNPEKLSEDTIKHIVTVEKVLIECVD</sequence>
<proteinExistence type="predicted"/>
<dbReference type="AlphaFoldDB" id="A0AAV0BL23"/>